<sequence length="148" mass="17693">MVEVYTNYWENRRDGVRKEHGSYASEEEALEGIQSWWTLHQENYTDVNKRRTNSGALEITYGDDNYYYRIEKRVLDKLPSKKYKLRSPGEIDSKRKLEQLDDETFLFEELAEPYRDLLLVAMGNGERVKDFVYDEKGRPIRELTKVRV</sequence>
<comment type="caution">
    <text evidence="1">The sequence shown here is derived from an EMBL/GenBank/DDBJ whole genome shotgun (WGS) entry which is preliminary data.</text>
</comment>
<accession>A0A2N6UD31</accession>
<proteinExistence type="predicted"/>
<evidence type="ECO:0000313" key="1">
    <source>
        <dbReference type="EMBL" id="PMC79470.1"/>
    </source>
</evidence>
<dbReference type="OrthoDB" id="2166202at2"/>
<dbReference type="AlphaFoldDB" id="A0A2N6UD31"/>
<reference evidence="1 2" key="1">
    <citation type="submission" date="2017-09" db="EMBL/GenBank/DDBJ databases">
        <title>Bacterial strain isolated from the female urinary microbiota.</title>
        <authorList>
            <person name="Thomas-White K."/>
            <person name="Kumar N."/>
            <person name="Forster S."/>
            <person name="Putonti C."/>
            <person name="Lawley T."/>
            <person name="Wolfe A.J."/>
        </authorList>
    </citation>
    <scope>NUCLEOTIDE SEQUENCE [LARGE SCALE GENOMIC DNA]</scope>
    <source>
        <strain evidence="1 2">UMB0240</strain>
    </source>
</reference>
<dbReference type="Proteomes" id="UP000235701">
    <property type="component" value="Unassembled WGS sequence"/>
</dbReference>
<name>A0A2N6UD31_9LACT</name>
<evidence type="ECO:0000313" key="2">
    <source>
        <dbReference type="Proteomes" id="UP000235701"/>
    </source>
</evidence>
<protein>
    <submittedName>
        <fullName evidence="1">Uncharacterized protein</fullName>
    </submittedName>
</protein>
<dbReference type="RefSeq" id="WP_102199315.1">
    <property type="nucleotide sequence ID" value="NZ_PNHQ01000014.1"/>
</dbReference>
<dbReference type="EMBL" id="PNHQ01000014">
    <property type="protein sequence ID" value="PMC79470.1"/>
    <property type="molecule type" value="Genomic_DNA"/>
</dbReference>
<organism evidence="1 2">
    <name type="scientific">Aerococcus viridans</name>
    <dbReference type="NCBI Taxonomy" id="1377"/>
    <lineage>
        <taxon>Bacteria</taxon>
        <taxon>Bacillati</taxon>
        <taxon>Bacillota</taxon>
        <taxon>Bacilli</taxon>
        <taxon>Lactobacillales</taxon>
        <taxon>Aerococcaceae</taxon>
        <taxon>Aerococcus</taxon>
    </lineage>
</organism>
<gene>
    <name evidence="1" type="ORF">CJ191_06380</name>
</gene>
<keyword evidence="2" id="KW-1185">Reference proteome</keyword>